<dbReference type="InParanoid" id="A0A1S0U8J6"/>
<gene>
    <name evidence="2" type="ORF">LOAG_01576</name>
</gene>
<protein>
    <submittedName>
        <fullName evidence="2">Uncharacterized protein</fullName>
    </submittedName>
</protein>
<proteinExistence type="predicted"/>
<dbReference type="KEGG" id="loa:LOAG_01576"/>
<dbReference type="OrthoDB" id="5834396at2759"/>
<dbReference type="EMBL" id="JH712077">
    <property type="protein sequence ID" value="EFO26901.1"/>
    <property type="molecule type" value="Genomic_DNA"/>
</dbReference>
<evidence type="ECO:0000256" key="1">
    <source>
        <dbReference type="SAM" id="Phobius"/>
    </source>
</evidence>
<keyword evidence="1" id="KW-0812">Transmembrane</keyword>
<dbReference type="OMA" id="CAAFIYH"/>
<reference evidence="2" key="1">
    <citation type="submission" date="2012-04" db="EMBL/GenBank/DDBJ databases">
        <title>The Genome Sequence of Loa loa.</title>
        <authorList>
            <consortium name="The Broad Institute Genome Sequencing Platform"/>
            <consortium name="Broad Institute Genome Sequencing Center for Infectious Disease"/>
            <person name="Nutman T.B."/>
            <person name="Fink D.L."/>
            <person name="Russ C."/>
            <person name="Young S."/>
            <person name="Zeng Q."/>
            <person name="Gargeya S."/>
            <person name="Alvarado L."/>
            <person name="Berlin A."/>
            <person name="Chapman S.B."/>
            <person name="Chen Z."/>
            <person name="Freedman E."/>
            <person name="Gellesch M."/>
            <person name="Goldberg J."/>
            <person name="Griggs A."/>
            <person name="Gujja S."/>
            <person name="Heilman E.R."/>
            <person name="Heiman D."/>
            <person name="Howarth C."/>
            <person name="Mehta T."/>
            <person name="Neiman D."/>
            <person name="Pearson M."/>
            <person name="Roberts A."/>
            <person name="Saif S."/>
            <person name="Shea T."/>
            <person name="Shenoy N."/>
            <person name="Sisk P."/>
            <person name="Stolte C."/>
            <person name="Sykes S."/>
            <person name="White J."/>
            <person name="Yandava C."/>
            <person name="Haas B."/>
            <person name="Henn M.R."/>
            <person name="Nusbaum C."/>
            <person name="Birren B."/>
        </authorList>
    </citation>
    <scope>NUCLEOTIDE SEQUENCE [LARGE SCALE GENOMIC DNA]</scope>
</reference>
<dbReference type="GeneID" id="9938957"/>
<keyword evidence="1" id="KW-1133">Transmembrane helix</keyword>
<feature type="transmembrane region" description="Helical" evidence="1">
    <location>
        <begin position="51"/>
        <end position="68"/>
    </location>
</feature>
<accession>A0A1S0U8J6</accession>
<feature type="transmembrane region" description="Helical" evidence="1">
    <location>
        <begin position="109"/>
        <end position="132"/>
    </location>
</feature>
<dbReference type="RefSeq" id="XP_003137163.1">
    <property type="nucleotide sequence ID" value="XM_003137115.1"/>
</dbReference>
<organism evidence="2">
    <name type="scientific">Loa loa</name>
    <name type="common">Eye worm</name>
    <name type="synonym">Filaria loa</name>
    <dbReference type="NCBI Taxonomy" id="7209"/>
    <lineage>
        <taxon>Eukaryota</taxon>
        <taxon>Metazoa</taxon>
        <taxon>Ecdysozoa</taxon>
        <taxon>Nematoda</taxon>
        <taxon>Chromadorea</taxon>
        <taxon>Rhabditida</taxon>
        <taxon>Spirurina</taxon>
        <taxon>Spiruromorpha</taxon>
        <taxon>Filarioidea</taxon>
        <taxon>Onchocercidae</taxon>
        <taxon>Loa</taxon>
    </lineage>
</organism>
<evidence type="ECO:0000313" key="2">
    <source>
        <dbReference type="EMBL" id="EFO26901.1"/>
    </source>
</evidence>
<dbReference type="AlphaFoldDB" id="A0A1S0U8J6"/>
<dbReference type="CTD" id="9938957"/>
<sequence length="142" mass="15773">MSFGRLLGTFRADKSVRCTNRKRFEYSYLKPFQIPAAGCHGNLIAIVHLRVVELTISIIITLCLGSIWCSQDIRDVESPGVQDDHWLLLSGIGENDCKGDENDWIKPSVIGYLVGLLTGAVFGVALCAAFIYHCILKNLKFL</sequence>
<keyword evidence="1" id="KW-0472">Membrane</keyword>
<name>A0A1S0U8J6_LOALO</name>